<dbReference type="SUPFAM" id="SSF53448">
    <property type="entry name" value="Nucleotide-diphospho-sugar transferases"/>
    <property type="match status" value="1"/>
</dbReference>
<dbReference type="AlphaFoldDB" id="A0A2T2WCX7"/>
<dbReference type="PANTHER" id="PTHR10859:SF91">
    <property type="entry name" value="DOLICHYL-PHOSPHATE BETA-GLUCOSYLTRANSFERASE"/>
    <property type="match status" value="1"/>
</dbReference>
<dbReference type="GO" id="GO:0016740">
    <property type="term" value="F:transferase activity"/>
    <property type="evidence" value="ECO:0007669"/>
    <property type="project" value="UniProtKB-KW"/>
</dbReference>
<accession>A0A2T2WCX7</accession>
<proteinExistence type="predicted"/>
<evidence type="ECO:0000256" key="5">
    <source>
        <dbReference type="SAM" id="Phobius"/>
    </source>
</evidence>
<feature type="transmembrane region" description="Helical" evidence="5">
    <location>
        <begin position="292"/>
        <end position="311"/>
    </location>
</feature>
<feature type="transmembrane region" description="Helical" evidence="5">
    <location>
        <begin position="261"/>
        <end position="280"/>
    </location>
</feature>
<reference evidence="8 9" key="1">
    <citation type="journal article" date="2014" name="BMC Genomics">
        <title>Comparison of environmental and isolate Sulfobacillus genomes reveals diverse carbon, sulfur, nitrogen, and hydrogen metabolisms.</title>
        <authorList>
            <person name="Justice N.B."/>
            <person name="Norman A."/>
            <person name="Brown C.T."/>
            <person name="Singh A."/>
            <person name="Thomas B.C."/>
            <person name="Banfield J.F."/>
        </authorList>
    </citation>
    <scope>NUCLEOTIDE SEQUENCE [LARGE SCALE GENOMIC DNA]</scope>
    <source>
        <strain evidence="8">AMDSBA3</strain>
    </source>
</reference>
<keyword evidence="8" id="KW-0808">Transferase</keyword>
<dbReference type="EMBL" id="PXYV01000088">
    <property type="protein sequence ID" value="PSR20091.1"/>
    <property type="molecule type" value="Genomic_DNA"/>
</dbReference>
<feature type="domain" description="GtrA/DPMS transmembrane" evidence="7">
    <location>
        <begin position="260"/>
        <end position="374"/>
    </location>
</feature>
<keyword evidence="4 5" id="KW-0472">Membrane</keyword>
<keyword evidence="3 5" id="KW-1133">Transmembrane helix</keyword>
<name>A0A2T2WCX7_9FIRM</name>
<dbReference type="CDD" id="cd04179">
    <property type="entry name" value="DPM_DPG-synthase_like"/>
    <property type="match status" value="1"/>
</dbReference>
<feature type="transmembrane region" description="Helical" evidence="5">
    <location>
        <begin position="224"/>
        <end position="241"/>
    </location>
</feature>
<keyword evidence="2 5" id="KW-0812">Transmembrane</keyword>
<evidence type="ECO:0000313" key="8">
    <source>
        <dbReference type="EMBL" id="PSR20091.1"/>
    </source>
</evidence>
<protein>
    <submittedName>
        <fullName evidence="8">Glycosyl transferase family 2</fullName>
    </submittedName>
</protein>
<dbReference type="GO" id="GO:0000271">
    <property type="term" value="P:polysaccharide biosynthetic process"/>
    <property type="evidence" value="ECO:0007669"/>
    <property type="project" value="InterPro"/>
</dbReference>
<dbReference type="GO" id="GO:0006487">
    <property type="term" value="P:protein N-linked glycosylation"/>
    <property type="evidence" value="ECO:0007669"/>
    <property type="project" value="TreeGrafter"/>
</dbReference>
<comment type="caution">
    <text evidence="8">The sequence shown here is derived from an EMBL/GenBank/DDBJ whole genome shotgun (WGS) entry which is preliminary data.</text>
</comment>
<dbReference type="InterPro" id="IPR029044">
    <property type="entry name" value="Nucleotide-diphossugar_trans"/>
</dbReference>
<gene>
    <name evidence="8" type="ORF">C7B45_16610</name>
</gene>
<sequence length="402" mass="44457">MVTRMYEYHSVDIDERSVSIVIPAHNEATRIEKTITAILEVFSQSVHPIEIIVVDDGSTDTTRNVLQTIVQKWPDVVRVITLAHNHGKGYAIKTGFAHSHGDAVGFIDADLEYPADALPIMVEMVLESGQACAIASRVADNRPVWERWSSKLAHQAAATVLELPVRDTQAGIKMFPGPFARTTLSHCQQSGWLYDIEALLHAVDQEFEIIEVPVMQKSVRRRRASLWTMATCLPTLLTLAAKHRRTLRQQAQHEARQATRFGLVGIVNSLVDLASYWGLVQLWSPGHNGYQAGFESMMAWGVASLVGYALHSRYTFGRRLPRTGFYLVTGTGVAVQVVTTGLMTALGGPHLAVIGKLVGIFLASIVTYSGYRWIAHSSPDLQEKSRARNIQVRQADIPVVQS</sequence>
<evidence type="ECO:0000256" key="4">
    <source>
        <dbReference type="ARBA" id="ARBA00023136"/>
    </source>
</evidence>
<dbReference type="Gene3D" id="3.90.550.10">
    <property type="entry name" value="Spore Coat Polysaccharide Biosynthesis Protein SpsA, Chain A"/>
    <property type="match status" value="1"/>
</dbReference>
<feature type="transmembrane region" description="Helical" evidence="5">
    <location>
        <begin position="323"/>
        <end position="345"/>
    </location>
</feature>
<dbReference type="InterPro" id="IPR001173">
    <property type="entry name" value="Glyco_trans_2-like"/>
</dbReference>
<evidence type="ECO:0000259" key="7">
    <source>
        <dbReference type="Pfam" id="PF04138"/>
    </source>
</evidence>
<feature type="transmembrane region" description="Helical" evidence="5">
    <location>
        <begin position="351"/>
        <end position="371"/>
    </location>
</feature>
<evidence type="ECO:0000256" key="2">
    <source>
        <dbReference type="ARBA" id="ARBA00022692"/>
    </source>
</evidence>
<feature type="domain" description="Glycosyltransferase 2-like" evidence="6">
    <location>
        <begin position="19"/>
        <end position="160"/>
    </location>
</feature>
<dbReference type="Proteomes" id="UP000241848">
    <property type="component" value="Unassembled WGS sequence"/>
</dbReference>
<evidence type="ECO:0000256" key="1">
    <source>
        <dbReference type="ARBA" id="ARBA00004141"/>
    </source>
</evidence>
<evidence type="ECO:0000256" key="3">
    <source>
        <dbReference type="ARBA" id="ARBA00022989"/>
    </source>
</evidence>
<evidence type="ECO:0000313" key="9">
    <source>
        <dbReference type="Proteomes" id="UP000241848"/>
    </source>
</evidence>
<dbReference type="PANTHER" id="PTHR10859">
    <property type="entry name" value="GLYCOSYL TRANSFERASE"/>
    <property type="match status" value="1"/>
</dbReference>
<dbReference type="Pfam" id="PF04138">
    <property type="entry name" value="GtrA_DPMS_TM"/>
    <property type="match status" value="1"/>
</dbReference>
<evidence type="ECO:0000259" key="6">
    <source>
        <dbReference type="Pfam" id="PF00535"/>
    </source>
</evidence>
<comment type="subcellular location">
    <subcellularLocation>
        <location evidence="1">Membrane</location>
        <topology evidence="1">Multi-pass membrane protein</topology>
    </subcellularLocation>
</comment>
<organism evidence="8 9">
    <name type="scientific">Sulfobacillus acidophilus</name>
    <dbReference type="NCBI Taxonomy" id="53633"/>
    <lineage>
        <taxon>Bacteria</taxon>
        <taxon>Bacillati</taxon>
        <taxon>Bacillota</taxon>
        <taxon>Clostridia</taxon>
        <taxon>Eubacteriales</taxon>
        <taxon>Clostridiales Family XVII. Incertae Sedis</taxon>
        <taxon>Sulfobacillus</taxon>
    </lineage>
</organism>
<dbReference type="Pfam" id="PF00535">
    <property type="entry name" value="Glycos_transf_2"/>
    <property type="match status" value="1"/>
</dbReference>
<dbReference type="InterPro" id="IPR007267">
    <property type="entry name" value="GtrA_DPMS_TM"/>
</dbReference>
<dbReference type="GO" id="GO:0016020">
    <property type="term" value="C:membrane"/>
    <property type="evidence" value="ECO:0007669"/>
    <property type="project" value="UniProtKB-SubCell"/>
</dbReference>